<evidence type="ECO:0000256" key="10">
    <source>
        <dbReference type="SAM" id="Phobius"/>
    </source>
</evidence>
<keyword evidence="3" id="KW-1003">Cell membrane</keyword>
<evidence type="ECO:0000313" key="12">
    <source>
        <dbReference type="Proteomes" id="UP000521199"/>
    </source>
</evidence>
<dbReference type="InterPro" id="IPR000390">
    <property type="entry name" value="Small_drug/metabolite_transptr"/>
</dbReference>
<organism evidence="11 12">
    <name type="scientific">Chiayiivirga flava</name>
    <dbReference type="NCBI Taxonomy" id="659595"/>
    <lineage>
        <taxon>Bacteria</taxon>
        <taxon>Pseudomonadati</taxon>
        <taxon>Pseudomonadota</taxon>
        <taxon>Gammaproteobacteria</taxon>
        <taxon>Lysobacterales</taxon>
        <taxon>Lysobacteraceae</taxon>
        <taxon>Chiayiivirga</taxon>
    </lineage>
</organism>
<dbReference type="PANTHER" id="PTHR30561">
    <property type="entry name" value="SMR FAMILY PROTON-DEPENDENT DRUG EFFLUX TRANSPORTER SUGE"/>
    <property type="match status" value="1"/>
</dbReference>
<name>A0A7W8D5C1_9GAMM</name>
<evidence type="ECO:0000313" key="11">
    <source>
        <dbReference type="EMBL" id="MBB5208195.1"/>
    </source>
</evidence>
<keyword evidence="2" id="KW-0813">Transport</keyword>
<accession>A0A7W8D5C1</accession>
<evidence type="ECO:0000256" key="5">
    <source>
        <dbReference type="ARBA" id="ARBA00022989"/>
    </source>
</evidence>
<sequence>MAWICLVTAGVLEIVWAVGLKWSDGFSRPWPSVVMGAALVASFWLLALALREIPLGTGYAVWVGIGAVGAAVFGMLVFDEPASLARVGCIVLIVAGIVGLKLTSGTV</sequence>
<evidence type="ECO:0000256" key="2">
    <source>
        <dbReference type="ARBA" id="ARBA00022448"/>
    </source>
</evidence>
<dbReference type="GO" id="GO:1990961">
    <property type="term" value="P:xenobiotic detoxification by transmembrane export across the plasma membrane"/>
    <property type="evidence" value="ECO:0007669"/>
    <property type="project" value="UniProtKB-ARBA"/>
</dbReference>
<evidence type="ECO:0000256" key="8">
    <source>
        <dbReference type="ARBA" id="ARBA00039168"/>
    </source>
</evidence>
<dbReference type="PANTHER" id="PTHR30561:SF0">
    <property type="entry name" value="GUANIDINIUM EXPORTER"/>
    <property type="match status" value="1"/>
</dbReference>
<evidence type="ECO:0000256" key="3">
    <source>
        <dbReference type="ARBA" id="ARBA00022475"/>
    </source>
</evidence>
<dbReference type="GO" id="GO:0005886">
    <property type="term" value="C:plasma membrane"/>
    <property type="evidence" value="ECO:0007669"/>
    <property type="project" value="UniProtKB-SubCell"/>
</dbReference>
<dbReference type="InterPro" id="IPR045324">
    <property type="entry name" value="Small_multidrug_res"/>
</dbReference>
<feature type="transmembrane region" description="Helical" evidence="10">
    <location>
        <begin position="59"/>
        <end position="78"/>
    </location>
</feature>
<comment type="subcellular location">
    <subcellularLocation>
        <location evidence="1 9">Cell membrane</location>
        <topology evidence="1 9">Multi-pass membrane protein</topology>
    </subcellularLocation>
</comment>
<keyword evidence="12" id="KW-1185">Reference proteome</keyword>
<dbReference type="SUPFAM" id="SSF103481">
    <property type="entry name" value="Multidrug resistance efflux transporter EmrE"/>
    <property type="match status" value="1"/>
</dbReference>
<dbReference type="FunFam" id="1.10.3730.20:FF:000001">
    <property type="entry name" value="Quaternary ammonium compound resistance transporter SugE"/>
    <property type="match status" value="1"/>
</dbReference>
<keyword evidence="5 10" id="KW-1133">Transmembrane helix</keyword>
<dbReference type="Pfam" id="PF00893">
    <property type="entry name" value="Multi_Drug_Res"/>
    <property type="match status" value="1"/>
</dbReference>
<dbReference type="GO" id="GO:0022857">
    <property type="term" value="F:transmembrane transporter activity"/>
    <property type="evidence" value="ECO:0007669"/>
    <property type="project" value="InterPro"/>
</dbReference>
<evidence type="ECO:0000256" key="1">
    <source>
        <dbReference type="ARBA" id="ARBA00004651"/>
    </source>
</evidence>
<dbReference type="InterPro" id="IPR037185">
    <property type="entry name" value="EmrE-like"/>
</dbReference>
<dbReference type="RefSeq" id="WP_183960690.1">
    <property type="nucleotide sequence ID" value="NZ_JACHHP010000002.1"/>
</dbReference>
<dbReference type="Gene3D" id="1.10.3730.20">
    <property type="match status" value="1"/>
</dbReference>
<reference evidence="11 12" key="1">
    <citation type="submission" date="2020-08" db="EMBL/GenBank/DDBJ databases">
        <title>Genomic Encyclopedia of Type Strains, Phase IV (KMG-IV): sequencing the most valuable type-strain genomes for metagenomic binning, comparative biology and taxonomic classification.</title>
        <authorList>
            <person name="Goeker M."/>
        </authorList>
    </citation>
    <scope>NUCLEOTIDE SEQUENCE [LARGE SCALE GENOMIC DNA]</scope>
    <source>
        <strain evidence="11 12">DSM 24163</strain>
    </source>
</reference>
<dbReference type="EMBL" id="JACHHP010000002">
    <property type="protein sequence ID" value="MBB5208195.1"/>
    <property type="molecule type" value="Genomic_DNA"/>
</dbReference>
<evidence type="ECO:0000256" key="7">
    <source>
        <dbReference type="ARBA" id="ARBA00038151"/>
    </source>
</evidence>
<protein>
    <recommendedName>
        <fullName evidence="8">Guanidinium exporter</fullName>
    </recommendedName>
</protein>
<feature type="transmembrane region" description="Helical" evidence="10">
    <location>
        <begin position="84"/>
        <end position="103"/>
    </location>
</feature>
<feature type="transmembrane region" description="Helical" evidence="10">
    <location>
        <begin position="33"/>
        <end position="50"/>
    </location>
</feature>
<proteinExistence type="inferred from homology"/>
<comment type="similarity">
    <text evidence="7">Belongs to the drug/metabolite transporter (DMT) superfamily. Small multidrug resistance (SMR) (TC 2.A.7.1) family. Gdx/SugE subfamily.</text>
</comment>
<dbReference type="Proteomes" id="UP000521199">
    <property type="component" value="Unassembled WGS sequence"/>
</dbReference>
<evidence type="ECO:0000256" key="6">
    <source>
        <dbReference type="ARBA" id="ARBA00023136"/>
    </source>
</evidence>
<gene>
    <name evidence="11" type="ORF">HNQ52_001724</name>
</gene>
<keyword evidence="4 9" id="KW-0812">Transmembrane</keyword>
<comment type="caution">
    <text evidence="11">The sequence shown here is derived from an EMBL/GenBank/DDBJ whole genome shotgun (WGS) entry which is preliminary data.</text>
</comment>
<evidence type="ECO:0000256" key="9">
    <source>
        <dbReference type="RuleBase" id="RU003942"/>
    </source>
</evidence>
<keyword evidence="6 10" id="KW-0472">Membrane</keyword>
<evidence type="ECO:0000256" key="4">
    <source>
        <dbReference type="ARBA" id="ARBA00022692"/>
    </source>
</evidence>
<dbReference type="AlphaFoldDB" id="A0A7W8D5C1"/>